<evidence type="ECO:0000313" key="1">
    <source>
        <dbReference type="EMBL" id="MDY5168616.1"/>
    </source>
</evidence>
<dbReference type="InterPro" id="IPR018247">
    <property type="entry name" value="EF_Hand_1_Ca_BS"/>
</dbReference>
<dbReference type="AlphaFoldDB" id="A0AB35UNQ0"/>
<dbReference type="RefSeq" id="WP_320883839.1">
    <property type="nucleotide sequence ID" value="NZ_BAABZA010000010.1"/>
</dbReference>
<accession>A0AB35UNQ0</accession>
<dbReference type="Pfam" id="PF13385">
    <property type="entry name" value="Laminin_G_3"/>
    <property type="match status" value="1"/>
</dbReference>
<dbReference type="PROSITE" id="PS00018">
    <property type="entry name" value="EF_HAND_1"/>
    <property type="match status" value="1"/>
</dbReference>
<protein>
    <submittedName>
        <fullName evidence="1">LamG domain-containing protein</fullName>
    </submittedName>
</protein>
<gene>
    <name evidence="1" type="ORF">MQE39_10865</name>
</gene>
<dbReference type="SUPFAM" id="SSF49899">
    <property type="entry name" value="Concanavalin A-like lectins/glucanases"/>
    <property type="match status" value="1"/>
</dbReference>
<dbReference type="EMBL" id="JALDAW010000016">
    <property type="protein sequence ID" value="MDY5168616.1"/>
    <property type="molecule type" value="Genomic_DNA"/>
</dbReference>
<dbReference type="InterPro" id="IPR013320">
    <property type="entry name" value="ConA-like_dom_sf"/>
</dbReference>
<sequence>MYDKTVWIDHIADPNTGEVLQQGTRFDQAKMNNIENGIYDAHESLQELEDAKVKEFAITLAADQWIDNSYTILNSLLTANTSGRLIMGVNSDQAFTDLKNARISKSAVLSNGSLVISASGIVPPNNINLILQIKSVASNEFIIDLPSDGGDADTLGKKEPAYFASKADYSALLQRIEAAEKELEKKISKNMSMQFCLPLVAWNENNQQTLLCDKYKTNSNLVPMYLMPMSNVNACANAGVSIIANTETTITFECSNIPTTDLVIAVSYQGESDTWYEVLEELGEKVITWTIYEFSPSIDDCLLLINSEGGIVDDKTKNKNPVYNAGGSTANAETYSYEERGYFKGEYVLAPNNTNYDSAYIVKNIKKLDITKPWQISFSFGFNVSDISSTYSVPEFPVVFSEELGIGIKSYDRVSLKFYYLNKDTGALSYEVLARSSDRDKYHCRIIYKQVNGVWNYVYELTDKAGTLITKSYPTKELIDVDYEIKISGYGRREGSSSSWSKRSVVDDVLVLGHVEDTHTIPLLNSNEDQYLYGSWKDVEYSAIVTVNDNTILRHNIDGTIDQYVTQTLIPQPYSDNVSSYEFLLHGEELKNSSINKNGVRFSSVVVSSDIYKVGSGSYKVNGYIDIDSSIHWGRKINFTIDFWVYPTKLSGTLLSMTSGYTPNIDYTGIRLDIDSSGYLTVNEFKNGITSKSKTPIELNKWYHIALVKQDNSLKLELFIDLISQCYINLHLDSDLSDSYDTWNRNTIGAFMEYEDTYSDYFNGYFDEIRISDKAETEFTPYIKEKGWERI</sequence>
<reference evidence="1" key="1">
    <citation type="submission" date="2022-03" db="EMBL/GenBank/DDBJ databases">
        <title>First case of bacteraemia caused by Dielma fastidiosa in a patient hospitalised with diverticulitis.</title>
        <authorList>
            <person name="Forman-Ankjaer B."/>
            <person name="Hvid-Jensen F."/>
            <person name="Kobel C.M."/>
            <person name="Greve T."/>
        </authorList>
    </citation>
    <scope>NUCLEOTIDE SEQUENCE</scope>
    <source>
        <strain evidence="1">AUH_DF_2021</strain>
    </source>
</reference>
<comment type="caution">
    <text evidence="1">The sequence shown here is derived from an EMBL/GenBank/DDBJ whole genome shotgun (WGS) entry which is preliminary data.</text>
</comment>
<organism evidence="1 2">
    <name type="scientific">Dielma fastidiosa</name>
    <dbReference type="NCBI Taxonomy" id="1034346"/>
    <lineage>
        <taxon>Bacteria</taxon>
        <taxon>Bacillati</taxon>
        <taxon>Bacillota</taxon>
        <taxon>Erysipelotrichia</taxon>
        <taxon>Erysipelotrichales</taxon>
        <taxon>Erysipelotrichaceae</taxon>
        <taxon>Dielma</taxon>
    </lineage>
</organism>
<dbReference type="Gene3D" id="2.60.120.200">
    <property type="match status" value="1"/>
</dbReference>
<evidence type="ECO:0000313" key="2">
    <source>
        <dbReference type="Proteomes" id="UP001276902"/>
    </source>
</evidence>
<proteinExistence type="predicted"/>
<dbReference type="Proteomes" id="UP001276902">
    <property type="component" value="Unassembled WGS sequence"/>
</dbReference>
<name>A0AB35UNQ0_9FIRM</name>